<protein>
    <submittedName>
        <fullName evidence="2">Uncharacterized protein</fullName>
    </submittedName>
</protein>
<comment type="caution">
    <text evidence="2">The sequence shown here is derived from an EMBL/GenBank/DDBJ whole genome shotgun (WGS) entry which is preliminary data.</text>
</comment>
<keyword evidence="1" id="KW-0812">Transmembrane</keyword>
<name>A0A542YS04_9MICO</name>
<evidence type="ECO:0000256" key="1">
    <source>
        <dbReference type="SAM" id="Phobius"/>
    </source>
</evidence>
<dbReference type="Proteomes" id="UP000319516">
    <property type="component" value="Unassembled WGS sequence"/>
</dbReference>
<sequence>MTDPRARTGPTALGLLAALGAIGGVLLWLAWRPTTDDCDTIGECLGAPFVAMIATTLAAAASLVVLRLLHLRPVFLTTLFGFVGAGGLVLSGQEVLAVRGHEGLAPWWAWTLVGAVLAPLAHWVLQPGRGWVARVLPVVLVIGLVAGGQQWATRERAQQRLDSLASVGVDPVLVVDLPGYLLRSSWAFTDPDNGTDYISLSITPEEGASGFPDGFLLPAAGQDPCDLVRDVARLVQDGDCQASGDTATVQGRYAVGYGAVRDGTFLLLTGDPGVFTVEQFRTAVDGARTGTLEELRDGFDG</sequence>
<keyword evidence="1" id="KW-1133">Transmembrane helix</keyword>
<proteinExistence type="predicted"/>
<feature type="transmembrane region" description="Helical" evidence="1">
    <location>
        <begin position="46"/>
        <end position="66"/>
    </location>
</feature>
<reference evidence="2 3" key="1">
    <citation type="submission" date="2019-06" db="EMBL/GenBank/DDBJ databases">
        <title>Sequencing the genomes of 1000 actinobacteria strains.</title>
        <authorList>
            <person name="Klenk H.-P."/>
        </authorList>
    </citation>
    <scope>NUCLEOTIDE SEQUENCE [LARGE SCALE GENOMIC DNA]</scope>
    <source>
        <strain evidence="2 3">DSM 12335</strain>
    </source>
</reference>
<dbReference type="AlphaFoldDB" id="A0A542YS04"/>
<dbReference type="RefSeq" id="WP_141784923.1">
    <property type="nucleotide sequence ID" value="NZ_BAAAIK010000002.1"/>
</dbReference>
<keyword evidence="3" id="KW-1185">Reference proteome</keyword>
<accession>A0A542YS04</accession>
<evidence type="ECO:0000313" key="3">
    <source>
        <dbReference type="Proteomes" id="UP000319516"/>
    </source>
</evidence>
<feature type="transmembrane region" description="Helical" evidence="1">
    <location>
        <begin position="105"/>
        <end position="125"/>
    </location>
</feature>
<organism evidence="2 3">
    <name type="scientific">Ornithinicoccus hortensis</name>
    <dbReference type="NCBI Taxonomy" id="82346"/>
    <lineage>
        <taxon>Bacteria</taxon>
        <taxon>Bacillati</taxon>
        <taxon>Actinomycetota</taxon>
        <taxon>Actinomycetes</taxon>
        <taxon>Micrococcales</taxon>
        <taxon>Intrasporangiaceae</taxon>
        <taxon>Ornithinicoccus</taxon>
    </lineage>
</organism>
<dbReference type="EMBL" id="VFOP01000001">
    <property type="protein sequence ID" value="TQL50847.1"/>
    <property type="molecule type" value="Genomic_DNA"/>
</dbReference>
<feature type="transmembrane region" description="Helical" evidence="1">
    <location>
        <begin position="12"/>
        <end position="31"/>
    </location>
</feature>
<feature type="transmembrane region" description="Helical" evidence="1">
    <location>
        <begin position="132"/>
        <end position="152"/>
    </location>
</feature>
<gene>
    <name evidence="2" type="ORF">FB467_1967</name>
</gene>
<feature type="transmembrane region" description="Helical" evidence="1">
    <location>
        <begin position="73"/>
        <end position="93"/>
    </location>
</feature>
<evidence type="ECO:0000313" key="2">
    <source>
        <dbReference type="EMBL" id="TQL50847.1"/>
    </source>
</evidence>
<keyword evidence="1" id="KW-0472">Membrane</keyword>